<dbReference type="EC" id="3.6.1.7" evidence="2 5"/>
<keyword evidence="9" id="KW-1185">Reference proteome</keyword>
<protein>
    <recommendedName>
        <fullName evidence="3 5">acylphosphatase</fullName>
        <ecNumber evidence="2 5">3.6.1.7</ecNumber>
    </recommendedName>
</protein>
<name>A0A829YPG0_9GAMM</name>
<evidence type="ECO:0000313" key="9">
    <source>
        <dbReference type="Proteomes" id="UP000445000"/>
    </source>
</evidence>
<reference evidence="9" key="1">
    <citation type="submission" date="2020-01" db="EMBL/GenBank/DDBJ databases">
        <title>'Steroidobacter agaridevorans' sp. nov., agar-degrading bacteria isolated from rhizosphere soils.</title>
        <authorList>
            <person name="Ikenaga M."/>
            <person name="Kataoka M."/>
            <person name="Murouchi A."/>
            <person name="Katsuragi S."/>
            <person name="Sakai M."/>
        </authorList>
    </citation>
    <scope>NUCLEOTIDE SEQUENCE [LARGE SCALE GENOMIC DNA]</scope>
    <source>
        <strain evidence="9">YU21-B</strain>
    </source>
</reference>
<dbReference type="InterPro" id="IPR001792">
    <property type="entry name" value="Acylphosphatase-like_dom"/>
</dbReference>
<evidence type="ECO:0000256" key="1">
    <source>
        <dbReference type="ARBA" id="ARBA00005614"/>
    </source>
</evidence>
<evidence type="ECO:0000256" key="3">
    <source>
        <dbReference type="ARBA" id="ARBA00015991"/>
    </source>
</evidence>
<evidence type="ECO:0000256" key="4">
    <source>
        <dbReference type="ARBA" id="ARBA00047645"/>
    </source>
</evidence>
<dbReference type="GO" id="GO:0003998">
    <property type="term" value="F:acylphosphatase activity"/>
    <property type="evidence" value="ECO:0007669"/>
    <property type="project" value="UniProtKB-EC"/>
</dbReference>
<feature type="active site" evidence="5">
    <location>
        <position position="39"/>
    </location>
</feature>
<organism evidence="8 9">
    <name type="scientific">Steroidobacter agaridevorans</name>
    <dbReference type="NCBI Taxonomy" id="2695856"/>
    <lineage>
        <taxon>Bacteria</taxon>
        <taxon>Pseudomonadati</taxon>
        <taxon>Pseudomonadota</taxon>
        <taxon>Gammaproteobacteria</taxon>
        <taxon>Steroidobacterales</taxon>
        <taxon>Steroidobacteraceae</taxon>
        <taxon>Steroidobacter</taxon>
    </lineage>
</organism>
<dbReference type="PROSITE" id="PS51160">
    <property type="entry name" value="ACYLPHOSPHATASE_3"/>
    <property type="match status" value="1"/>
</dbReference>
<evidence type="ECO:0000256" key="6">
    <source>
        <dbReference type="RuleBase" id="RU004168"/>
    </source>
</evidence>
<accession>A0A829YPG0</accession>
<dbReference type="InterPro" id="IPR017968">
    <property type="entry name" value="Acylphosphatase_CS"/>
</dbReference>
<dbReference type="Proteomes" id="UP000445000">
    <property type="component" value="Unassembled WGS sequence"/>
</dbReference>
<evidence type="ECO:0000256" key="5">
    <source>
        <dbReference type="PROSITE-ProRule" id="PRU00520"/>
    </source>
</evidence>
<dbReference type="EMBL" id="BLJN01000009">
    <property type="protein sequence ID" value="GFE84528.1"/>
    <property type="molecule type" value="Genomic_DNA"/>
</dbReference>
<dbReference type="PANTHER" id="PTHR47268">
    <property type="entry name" value="ACYLPHOSPHATASE"/>
    <property type="match status" value="1"/>
</dbReference>
<dbReference type="PROSITE" id="PS00151">
    <property type="entry name" value="ACYLPHOSPHATASE_2"/>
    <property type="match status" value="1"/>
</dbReference>
<dbReference type="AlphaFoldDB" id="A0A829YPG0"/>
<dbReference type="InterPro" id="IPR020456">
    <property type="entry name" value="Acylphosphatase"/>
</dbReference>
<comment type="caution">
    <text evidence="8">The sequence shown here is derived from an EMBL/GenBank/DDBJ whole genome shotgun (WGS) entry which is preliminary data.</text>
</comment>
<dbReference type="RefSeq" id="WP_161816122.1">
    <property type="nucleotide sequence ID" value="NZ_BLJN01000009.1"/>
</dbReference>
<dbReference type="InterPro" id="IPR036046">
    <property type="entry name" value="Acylphosphatase-like_dom_sf"/>
</dbReference>
<feature type="domain" description="Acylphosphatase-like" evidence="7">
    <location>
        <begin position="6"/>
        <end position="95"/>
    </location>
</feature>
<sequence>MSTLIARRCFVSGRVQGVFYRASTRQKATELGCSGFARNLPDGRVEVLAVGEPQAVQGLLDWLWRGSPASDVKLVEVQELALEDLEDLPVGFGQR</sequence>
<comment type="similarity">
    <text evidence="1 6">Belongs to the acylphosphatase family.</text>
</comment>
<dbReference type="SUPFAM" id="SSF54975">
    <property type="entry name" value="Acylphosphatase/BLUF domain-like"/>
    <property type="match status" value="1"/>
</dbReference>
<evidence type="ECO:0000313" key="8">
    <source>
        <dbReference type="EMBL" id="GFE84528.1"/>
    </source>
</evidence>
<feature type="active site" evidence="5">
    <location>
        <position position="21"/>
    </location>
</feature>
<comment type="catalytic activity">
    <reaction evidence="4 5">
        <text>an acyl phosphate + H2O = a carboxylate + phosphate + H(+)</text>
        <dbReference type="Rhea" id="RHEA:14965"/>
        <dbReference type="ChEBI" id="CHEBI:15377"/>
        <dbReference type="ChEBI" id="CHEBI:15378"/>
        <dbReference type="ChEBI" id="CHEBI:29067"/>
        <dbReference type="ChEBI" id="CHEBI:43474"/>
        <dbReference type="ChEBI" id="CHEBI:59918"/>
        <dbReference type="EC" id="3.6.1.7"/>
    </reaction>
</comment>
<dbReference type="Pfam" id="PF00708">
    <property type="entry name" value="Acylphosphatase"/>
    <property type="match status" value="1"/>
</dbReference>
<proteinExistence type="inferred from homology"/>
<evidence type="ECO:0000256" key="2">
    <source>
        <dbReference type="ARBA" id="ARBA00012150"/>
    </source>
</evidence>
<evidence type="ECO:0000259" key="7">
    <source>
        <dbReference type="PROSITE" id="PS51160"/>
    </source>
</evidence>
<keyword evidence="5" id="KW-0378">Hydrolase</keyword>
<gene>
    <name evidence="8" type="primary">acyP</name>
    <name evidence="8" type="ORF">GCM10011487_65280</name>
</gene>
<dbReference type="PANTHER" id="PTHR47268:SF4">
    <property type="entry name" value="ACYLPHOSPHATASE"/>
    <property type="match status" value="1"/>
</dbReference>
<dbReference type="Gene3D" id="3.30.70.100">
    <property type="match status" value="1"/>
</dbReference>